<evidence type="ECO:0000313" key="7">
    <source>
        <dbReference type="Proteomes" id="UP001243623"/>
    </source>
</evidence>
<dbReference type="EMBL" id="CP120678">
    <property type="protein sequence ID" value="WIW71578.1"/>
    <property type="molecule type" value="Genomic_DNA"/>
</dbReference>
<dbReference type="InterPro" id="IPR001624">
    <property type="entry name" value="FliE"/>
</dbReference>
<dbReference type="GO" id="GO:0071973">
    <property type="term" value="P:bacterial-type flagellum-dependent cell motility"/>
    <property type="evidence" value="ECO:0007669"/>
    <property type="project" value="InterPro"/>
</dbReference>
<dbReference type="AlphaFoldDB" id="A0A9Y2AKQ9"/>
<gene>
    <name evidence="4 6" type="primary">fliE</name>
    <name evidence="6" type="ORF">P3F81_04545</name>
</gene>
<dbReference type="PANTHER" id="PTHR34653">
    <property type="match status" value="1"/>
</dbReference>
<keyword evidence="7" id="KW-1185">Reference proteome</keyword>
<dbReference type="HAMAP" id="MF_00724">
    <property type="entry name" value="FliE"/>
    <property type="match status" value="1"/>
</dbReference>
<accession>A0A9Y2AKQ9</accession>
<keyword evidence="6" id="KW-0969">Cilium</keyword>
<reference evidence="6" key="1">
    <citation type="submission" date="2023-03" db="EMBL/GenBank/DDBJ databases">
        <title>Selenobaculum gbiensis gen. nov. sp. nov., a new bacterium isolated from the gut microbiota of IBD patient.</title>
        <authorList>
            <person name="Yeo S."/>
            <person name="Park H."/>
            <person name="Huh C.S."/>
        </authorList>
    </citation>
    <scope>NUCLEOTIDE SEQUENCE</scope>
    <source>
        <strain evidence="6">ICN-92133</strain>
    </source>
</reference>
<dbReference type="PRINTS" id="PR01006">
    <property type="entry name" value="FLGHOOKFLIE"/>
</dbReference>
<dbReference type="GO" id="GO:0009425">
    <property type="term" value="C:bacterial-type flagellum basal body"/>
    <property type="evidence" value="ECO:0007669"/>
    <property type="project" value="UniProtKB-SubCell"/>
</dbReference>
<evidence type="ECO:0000256" key="4">
    <source>
        <dbReference type="HAMAP-Rule" id="MF_00724"/>
    </source>
</evidence>
<organism evidence="6 7">
    <name type="scientific">Selenobaculum gibii</name>
    <dbReference type="NCBI Taxonomy" id="3054208"/>
    <lineage>
        <taxon>Bacteria</taxon>
        <taxon>Bacillati</taxon>
        <taxon>Bacillota</taxon>
        <taxon>Negativicutes</taxon>
        <taxon>Selenomonadales</taxon>
        <taxon>Selenomonadaceae</taxon>
        <taxon>Selenobaculum</taxon>
    </lineage>
</organism>
<keyword evidence="6" id="KW-0966">Cell projection</keyword>
<dbReference type="Pfam" id="PF02049">
    <property type="entry name" value="FliE"/>
    <property type="match status" value="1"/>
</dbReference>
<sequence length="99" mass="10910">MQVEKLQLTPVRSSAISNINQTAEVEGKSFGDFFKESLNEVNNLQLKSRDASIDLAAGKVNDISQVVIAGEKAGVALQLTMQIRNKVVEAYQEVMRMQV</sequence>
<dbReference type="RefSeq" id="WP_147668008.1">
    <property type="nucleotide sequence ID" value="NZ_CP120678.1"/>
</dbReference>
<evidence type="ECO:0000256" key="5">
    <source>
        <dbReference type="NCBIfam" id="TIGR00205"/>
    </source>
</evidence>
<dbReference type="GO" id="GO:0005198">
    <property type="term" value="F:structural molecule activity"/>
    <property type="evidence" value="ECO:0007669"/>
    <property type="project" value="UniProtKB-UniRule"/>
</dbReference>
<evidence type="ECO:0000313" key="6">
    <source>
        <dbReference type="EMBL" id="WIW71578.1"/>
    </source>
</evidence>
<dbReference type="GO" id="GO:0003774">
    <property type="term" value="F:cytoskeletal motor activity"/>
    <property type="evidence" value="ECO:0007669"/>
    <property type="project" value="InterPro"/>
</dbReference>
<dbReference type="KEGG" id="sgbi:P3F81_04545"/>
<protein>
    <recommendedName>
        <fullName evidence="4 5">Flagellar hook-basal body complex protein FliE</fullName>
    </recommendedName>
</protein>
<keyword evidence="6" id="KW-0282">Flagellum</keyword>
<dbReference type="Proteomes" id="UP001243623">
    <property type="component" value="Chromosome"/>
</dbReference>
<dbReference type="NCBIfam" id="TIGR00205">
    <property type="entry name" value="fliE"/>
    <property type="match status" value="1"/>
</dbReference>
<evidence type="ECO:0000256" key="1">
    <source>
        <dbReference type="ARBA" id="ARBA00004117"/>
    </source>
</evidence>
<dbReference type="PANTHER" id="PTHR34653:SF1">
    <property type="entry name" value="FLAGELLAR HOOK-BASAL BODY COMPLEX PROTEIN FLIE"/>
    <property type="match status" value="1"/>
</dbReference>
<evidence type="ECO:0000256" key="3">
    <source>
        <dbReference type="ARBA" id="ARBA00023143"/>
    </source>
</evidence>
<comment type="subcellular location">
    <subcellularLocation>
        <location evidence="1 4">Bacterial flagellum basal body</location>
    </subcellularLocation>
</comment>
<name>A0A9Y2AKQ9_9FIRM</name>
<proteinExistence type="inferred from homology"/>
<comment type="similarity">
    <text evidence="2 4">Belongs to the FliE family.</text>
</comment>
<keyword evidence="3 4" id="KW-0975">Bacterial flagellum</keyword>
<evidence type="ECO:0000256" key="2">
    <source>
        <dbReference type="ARBA" id="ARBA00009272"/>
    </source>
</evidence>